<name>A0A1B9XZB8_9FLAO</name>
<dbReference type="GO" id="GO:0016788">
    <property type="term" value="F:hydrolase activity, acting on ester bonds"/>
    <property type="evidence" value="ECO:0007669"/>
    <property type="project" value="UniProtKB-ARBA"/>
</dbReference>
<evidence type="ECO:0008006" key="3">
    <source>
        <dbReference type="Google" id="ProtNLM"/>
    </source>
</evidence>
<dbReference type="SUPFAM" id="SSF52266">
    <property type="entry name" value="SGNH hydrolase"/>
    <property type="match status" value="1"/>
</dbReference>
<gene>
    <name evidence="1" type="ORF">BA195_08360</name>
</gene>
<comment type="caution">
    <text evidence="1">The sequence shown here is derived from an EMBL/GenBank/DDBJ whole genome shotgun (WGS) entry which is preliminary data.</text>
</comment>
<sequence>MKKLFFLLVLTQLSLHSQNVLFVGNSLTYANNMPKILEYIGKKQSVSIKTKSLCFPNYAIIDHINEGKLQRLLAKKKFDYLIIQQGPSSQSEGKRMLIEDGEKIKKICNNHNIKLGYFMVWPSKRYYHTFNKVIENHKIAAAKNNAILFPVGEIWKEYNLDKTLYNLYDYDNFHPSKAGSFLVALTIFHQLHPTKKLQQLSFKDYKKWTTNKKSFLKMIQLVENH</sequence>
<dbReference type="EMBL" id="MAKX01000002">
    <property type="protein sequence ID" value="OCK42908.1"/>
    <property type="molecule type" value="Genomic_DNA"/>
</dbReference>
<dbReference type="STRING" id="447689.BA195_08360"/>
<dbReference type="InterPro" id="IPR036514">
    <property type="entry name" value="SGNH_hydro_sf"/>
</dbReference>
<evidence type="ECO:0000313" key="2">
    <source>
        <dbReference type="Proteomes" id="UP000093186"/>
    </source>
</evidence>
<dbReference type="AlphaFoldDB" id="A0A1B9XZB8"/>
<dbReference type="Proteomes" id="UP000093186">
    <property type="component" value="Unassembled WGS sequence"/>
</dbReference>
<protein>
    <recommendedName>
        <fullName evidence="3">SGNH hydrolase-type esterase domain-containing protein</fullName>
    </recommendedName>
</protein>
<organism evidence="1 2">
    <name type="scientific">Tenacibaculum soleae</name>
    <dbReference type="NCBI Taxonomy" id="447689"/>
    <lineage>
        <taxon>Bacteria</taxon>
        <taxon>Pseudomonadati</taxon>
        <taxon>Bacteroidota</taxon>
        <taxon>Flavobacteriia</taxon>
        <taxon>Flavobacteriales</taxon>
        <taxon>Flavobacteriaceae</taxon>
        <taxon>Tenacibaculum</taxon>
    </lineage>
</organism>
<dbReference type="Gene3D" id="3.40.50.1110">
    <property type="entry name" value="SGNH hydrolase"/>
    <property type="match status" value="1"/>
</dbReference>
<proteinExistence type="predicted"/>
<keyword evidence="2" id="KW-1185">Reference proteome</keyword>
<evidence type="ECO:0000313" key="1">
    <source>
        <dbReference type="EMBL" id="OCK42908.1"/>
    </source>
</evidence>
<reference evidence="1 2" key="1">
    <citation type="submission" date="2016-06" db="EMBL/GenBank/DDBJ databases">
        <title>Draft Genome Sequence of Tenacibaculum soleae UCD-KL19.</title>
        <authorList>
            <person name="Eisen J.A."/>
            <person name="Coil D.A."/>
            <person name="Lujan K.M."/>
        </authorList>
    </citation>
    <scope>NUCLEOTIDE SEQUENCE [LARGE SCALE GENOMIC DNA]</scope>
    <source>
        <strain evidence="1 2">UCD-KL19</strain>
    </source>
</reference>
<accession>A0A1B9XZB8</accession>